<dbReference type="PANTHER" id="PTHR11722">
    <property type="entry name" value="60S RIBOSOMAL PROTEIN L13"/>
    <property type="match status" value="1"/>
</dbReference>
<sequence>MVKGNNVVANAHFHKVCWQNHVKTWFNQAARKHRRRAARQAKAAAIAPRPTAGLLRPAVHPPTIKYNYKLRAGRGFTFAELKEAGVPRKEARSIGIAVDHRRRNRSAESLQLNVQRLKEYKSKLLVFPRNRAKPKAGDADAAALGSATQLTGALLPLPAASSAVQAVPITKEMKEEAAFHKIRMARADYRLFGVRQKNRLAKAAKES</sequence>
<dbReference type="GO" id="GO:0003723">
    <property type="term" value="F:RNA binding"/>
    <property type="evidence" value="ECO:0007669"/>
    <property type="project" value="TreeGrafter"/>
</dbReference>
<evidence type="ECO:0000256" key="4">
    <source>
        <dbReference type="RuleBase" id="RU000572"/>
    </source>
</evidence>
<evidence type="ECO:0000256" key="3">
    <source>
        <dbReference type="ARBA" id="ARBA00023274"/>
    </source>
</evidence>
<accession>A0AB34IBJ8</accession>
<reference evidence="5 6" key="1">
    <citation type="journal article" date="2024" name="Science">
        <title>Giant polyketide synthase enzymes in the biosynthesis of giant marine polyether toxins.</title>
        <authorList>
            <person name="Fallon T.R."/>
            <person name="Shende V.V."/>
            <person name="Wierzbicki I.H."/>
            <person name="Pendleton A.L."/>
            <person name="Watervoot N.F."/>
            <person name="Auber R.P."/>
            <person name="Gonzalez D.J."/>
            <person name="Wisecaver J.H."/>
            <person name="Moore B.S."/>
        </authorList>
    </citation>
    <scope>NUCLEOTIDE SEQUENCE [LARGE SCALE GENOMIC DNA]</scope>
    <source>
        <strain evidence="5 6">12B1</strain>
    </source>
</reference>
<keyword evidence="2 4" id="KW-0689">Ribosomal protein</keyword>
<evidence type="ECO:0000256" key="1">
    <source>
        <dbReference type="ARBA" id="ARBA00005640"/>
    </source>
</evidence>
<dbReference type="AlphaFoldDB" id="A0AB34IBJ8"/>
<gene>
    <name evidence="5" type="ORF">AB1Y20_017154</name>
</gene>
<name>A0AB34IBJ8_PRYPA</name>
<dbReference type="PANTHER" id="PTHR11722:SF0">
    <property type="entry name" value="LARGE RIBOSOMAL SUBUNIT PROTEIN EL13"/>
    <property type="match status" value="1"/>
</dbReference>
<protein>
    <recommendedName>
        <fullName evidence="4">60S ribosomal protein L13</fullName>
    </recommendedName>
</protein>
<dbReference type="GO" id="GO:0003735">
    <property type="term" value="F:structural constituent of ribosome"/>
    <property type="evidence" value="ECO:0007669"/>
    <property type="project" value="InterPro"/>
</dbReference>
<dbReference type="InterPro" id="IPR001380">
    <property type="entry name" value="Ribosomal_eL13"/>
</dbReference>
<comment type="similarity">
    <text evidence="1 4">Belongs to the eukaryotic ribosomal protein eL13 family.</text>
</comment>
<proteinExistence type="inferred from homology"/>
<dbReference type="GO" id="GO:0022625">
    <property type="term" value="C:cytosolic large ribosomal subunit"/>
    <property type="evidence" value="ECO:0007669"/>
    <property type="project" value="TreeGrafter"/>
</dbReference>
<dbReference type="InterPro" id="IPR018256">
    <property type="entry name" value="Ribosomal_eL13_CS"/>
</dbReference>
<dbReference type="EMBL" id="JBGBPQ010000033">
    <property type="protein sequence ID" value="KAL1495294.1"/>
    <property type="molecule type" value="Genomic_DNA"/>
</dbReference>
<evidence type="ECO:0000256" key="2">
    <source>
        <dbReference type="ARBA" id="ARBA00022980"/>
    </source>
</evidence>
<dbReference type="GO" id="GO:0006412">
    <property type="term" value="P:translation"/>
    <property type="evidence" value="ECO:0007669"/>
    <property type="project" value="InterPro"/>
</dbReference>
<dbReference type="PROSITE" id="PS01104">
    <property type="entry name" value="RIBOSOMAL_L13E"/>
    <property type="match status" value="1"/>
</dbReference>
<evidence type="ECO:0000313" key="6">
    <source>
        <dbReference type="Proteomes" id="UP001515480"/>
    </source>
</evidence>
<keyword evidence="3 4" id="KW-0687">Ribonucleoprotein</keyword>
<organism evidence="5 6">
    <name type="scientific">Prymnesium parvum</name>
    <name type="common">Toxic golden alga</name>
    <dbReference type="NCBI Taxonomy" id="97485"/>
    <lineage>
        <taxon>Eukaryota</taxon>
        <taxon>Haptista</taxon>
        <taxon>Haptophyta</taxon>
        <taxon>Prymnesiophyceae</taxon>
        <taxon>Prymnesiales</taxon>
        <taxon>Prymnesiaceae</taxon>
        <taxon>Prymnesium</taxon>
    </lineage>
</organism>
<evidence type="ECO:0000313" key="5">
    <source>
        <dbReference type="EMBL" id="KAL1495294.1"/>
    </source>
</evidence>
<dbReference type="Pfam" id="PF01294">
    <property type="entry name" value="Ribosomal_L13e"/>
    <property type="match status" value="1"/>
</dbReference>
<comment type="caution">
    <text evidence="5">The sequence shown here is derived from an EMBL/GenBank/DDBJ whole genome shotgun (WGS) entry which is preliminary data.</text>
</comment>
<dbReference type="HAMAP" id="MF_00499">
    <property type="entry name" value="Ribosomal_eL13"/>
    <property type="match status" value="1"/>
</dbReference>
<dbReference type="Proteomes" id="UP001515480">
    <property type="component" value="Unassembled WGS sequence"/>
</dbReference>
<keyword evidence="6" id="KW-1185">Reference proteome</keyword>
<dbReference type="Gene3D" id="1.20.5.110">
    <property type="match status" value="1"/>
</dbReference>